<keyword evidence="3" id="KW-1185">Reference proteome</keyword>
<feature type="transmembrane region" description="Helical" evidence="1">
    <location>
        <begin position="6"/>
        <end position="28"/>
    </location>
</feature>
<evidence type="ECO:0000256" key="1">
    <source>
        <dbReference type="SAM" id="Phobius"/>
    </source>
</evidence>
<dbReference type="AlphaFoldDB" id="A0A658QU70"/>
<sequence>MPLTEIIAVVVTIIVVKALLMQSALICVPSNVVR</sequence>
<gene>
    <name evidence="2" type="ORF">AWB72_01570</name>
</gene>
<keyword evidence="1" id="KW-0472">Membrane</keyword>
<name>A0A658QU70_9BURK</name>
<reference evidence="2 3" key="1">
    <citation type="submission" date="2016-01" db="EMBL/GenBank/DDBJ databases">
        <authorList>
            <person name="Peeters C."/>
        </authorList>
    </citation>
    <scope>NUCLEOTIDE SEQUENCE [LARGE SCALE GENOMIC DNA]</scope>
    <source>
        <strain evidence="2">LMG 29315</strain>
    </source>
</reference>
<protein>
    <submittedName>
        <fullName evidence="2">Uncharacterized protein</fullName>
    </submittedName>
</protein>
<dbReference type="Proteomes" id="UP000198263">
    <property type="component" value="Unassembled WGS sequence"/>
</dbReference>
<evidence type="ECO:0000313" key="3">
    <source>
        <dbReference type="Proteomes" id="UP000198263"/>
    </source>
</evidence>
<accession>A0A658QU70</accession>
<keyword evidence="1" id="KW-0812">Transmembrane</keyword>
<proteinExistence type="predicted"/>
<comment type="caution">
    <text evidence="2">The sequence shown here is derived from an EMBL/GenBank/DDBJ whole genome shotgun (WGS) entry which is preliminary data.</text>
</comment>
<evidence type="ECO:0000313" key="2">
    <source>
        <dbReference type="EMBL" id="SAL22302.1"/>
    </source>
</evidence>
<organism evidence="2 3">
    <name type="scientific">Caballeronia concitans</name>
    <dbReference type="NCBI Taxonomy" id="1777133"/>
    <lineage>
        <taxon>Bacteria</taxon>
        <taxon>Pseudomonadati</taxon>
        <taxon>Pseudomonadota</taxon>
        <taxon>Betaproteobacteria</taxon>
        <taxon>Burkholderiales</taxon>
        <taxon>Burkholderiaceae</taxon>
        <taxon>Caballeronia</taxon>
    </lineage>
</organism>
<dbReference type="EMBL" id="FCNV02000002">
    <property type="protein sequence ID" value="SAL22302.1"/>
    <property type="molecule type" value="Genomic_DNA"/>
</dbReference>
<keyword evidence="1" id="KW-1133">Transmembrane helix</keyword>